<accession>A0A5M6HGH6</accession>
<comment type="caution">
    <text evidence="1">The sequence shown here is derived from an EMBL/GenBank/DDBJ whole genome shotgun (WGS) entry which is preliminary data.</text>
</comment>
<dbReference type="Proteomes" id="UP000323886">
    <property type="component" value="Unassembled WGS sequence"/>
</dbReference>
<keyword evidence="2" id="KW-1185">Reference proteome</keyword>
<dbReference type="OrthoDB" id="8239755at2"/>
<reference evidence="1 2" key="1">
    <citation type="submission" date="2019-09" db="EMBL/GenBank/DDBJ databases">
        <title>Draft Whole-Genome sequence of Blastochloris sulfoviridis DSM 729.</title>
        <authorList>
            <person name="Meyer T.E."/>
            <person name="Kyndt J.A."/>
        </authorList>
    </citation>
    <scope>NUCLEOTIDE SEQUENCE [LARGE SCALE GENOMIC DNA]</scope>
    <source>
        <strain evidence="1 2">DSM 729</strain>
    </source>
</reference>
<protein>
    <submittedName>
        <fullName evidence="1">Uncharacterized protein</fullName>
    </submittedName>
</protein>
<evidence type="ECO:0000313" key="2">
    <source>
        <dbReference type="Proteomes" id="UP000323886"/>
    </source>
</evidence>
<gene>
    <name evidence="1" type="ORF">F1193_16880</name>
</gene>
<dbReference type="AlphaFoldDB" id="A0A5M6HGH6"/>
<evidence type="ECO:0000313" key="1">
    <source>
        <dbReference type="EMBL" id="KAA5594936.1"/>
    </source>
</evidence>
<proteinExistence type="predicted"/>
<name>A0A5M6HGH6_9HYPH</name>
<dbReference type="EMBL" id="VWPL01000076">
    <property type="protein sequence ID" value="KAA5594936.1"/>
    <property type="molecule type" value="Genomic_DNA"/>
</dbReference>
<feature type="non-terminal residue" evidence="1">
    <location>
        <position position="111"/>
    </location>
</feature>
<dbReference type="RefSeq" id="WP_150098953.1">
    <property type="nucleotide sequence ID" value="NZ_VWPL01000076.1"/>
</dbReference>
<organism evidence="1 2">
    <name type="scientific">Blastochloris sulfoviridis</name>
    <dbReference type="NCBI Taxonomy" id="50712"/>
    <lineage>
        <taxon>Bacteria</taxon>
        <taxon>Pseudomonadati</taxon>
        <taxon>Pseudomonadota</taxon>
        <taxon>Alphaproteobacteria</taxon>
        <taxon>Hyphomicrobiales</taxon>
        <taxon>Blastochloridaceae</taxon>
        <taxon>Blastochloris</taxon>
    </lineage>
</organism>
<sequence length="111" mass="13345">MRGYPVYDPPHKVEERLLSRERATENFDYFMQVRQQRAAFFRDWLRRWFWVRLTPDKMGVRALNRWGNRYAGLLLHHDGQGVPPENAYHSYDPPWVGNYARCNVLFDMGIA</sequence>